<protein>
    <submittedName>
        <fullName evidence="2">Uncharacterized protein</fullName>
    </submittedName>
</protein>
<dbReference type="Proteomes" id="UP000887581">
    <property type="component" value="Unplaced"/>
</dbReference>
<sequence length="57" mass="6398">MAITGTEACALVSSQPPHMQPRQRIGLFHNPRGRRVEESAVGWEVRQLESGELELEL</sequence>
<name>A0A915Q1W8_9BILA</name>
<evidence type="ECO:0000313" key="1">
    <source>
        <dbReference type="Proteomes" id="UP000887581"/>
    </source>
</evidence>
<proteinExistence type="predicted"/>
<dbReference type="WBParaSite" id="sdigi.contig46.g2848.t1">
    <property type="protein sequence ID" value="sdigi.contig46.g2848.t1"/>
    <property type="gene ID" value="sdigi.contig46.g2848"/>
</dbReference>
<dbReference type="AlphaFoldDB" id="A0A915Q1W8"/>
<keyword evidence="1" id="KW-1185">Reference proteome</keyword>
<reference evidence="2" key="1">
    <citation type="submission" date="2022-11" db="UniProtKB">
        <authorList>
            <consortium name="WormBaseParasite"/>
        </authorList>
    </citation>
    <scope>IDENTIFICATION</scope>
</reference>
<accession>A0A915Q1W8</accession>
<organism evidence="1 2">
    <name type="scientific">Setaria digitata</name>
    <dbReference type="NCBI Taxonomy" id="48799"/>
    <lineage>
        <taxon>Eukaryota</taxon>
        <taxon>Metazoa</taxon>
        <taxon>Ecdysozoa</taxon>
        <taxon>Nematoda</taxon>
        <taxon>Chromadorea</taxon>
        <taxon>Rhabditida</taxon>
        <taxon>Spirurina</taxon>
        <taxon>Spiruromorpha</taxon>
        <taxon>Filarioidea</taxon>
        <taxon>Setariidae</taxon>
        <taxon>Setaria</taxon>
    </lineage>
</organism>
<evidence type="ECO:0000313" key="2">
    <source>
        <dbReference type="WBParaSite" id="sdigi.contig46.g2848.t1"/>
    </source>
</evidence>